<dbReference type="EMBL" id="JAGFNK010000262">
    <property type="protein sequence ID" value="KAI9454951.1"/>
    <property type="molecule type" value="Genomic_DNA"/>
</dbReference>
<reference evidence="1" key="1">
    <citation type="submission" date="2021-03" db="EMBL/GenBank/DDBJ databases">
        <title>Evolutionary priming and transition to the ectomycorrhizal habit in an iconic lineage of mushroom-forming fungi: is preadaptation a requirement?</title>
        <authorList>
            <consortium name="DOE Joint Genome Institute"/>
            <person name="Looney B.P."/>
            <person name="Miyauchi S."/>
            <person name="Morin E."/>
            <person name="Drula E."/>
            <person name="Courty P.E."/>
            <person name="Chicoki N."/>
            <person name="Fauchery L."/>
            <person name="Kohler A."/>
            <person name="Kuo A."/>
            <person name="LaButti K."/>
            <person name="Pangilinan J."/>
            <person name="Lipzen A."/>
            <person name="Riley R."/>
            <person name="Andreopoulos W."/>
            <person name="He G."/>
            <person name="Johnson J."/>
            <person name="Barry K.W."/>
            <person name="Grigoriev I.V."/>
            <person name="Nagy L."/>
            <person name="Hibbett D."/>
            <person name="Henrissat B."/>
            <person name="Matheny P.B."/>
            <person name="Labbe J."/>
            <person name="Martin A.F."/>
        </authorList>
    </citation>
    <scope>NUCLEOTIDE SEQUENCE</scope>
    <source>
        <strain evidence="1">BPL698</strain>
    </source>
</reference>
<name>A0ACC0U0G8_9AGAM</name>
<evidence type="ECO:0000313" key="1">
    <source>
        <dbReference type="EMBL" id="KAI9454951.1"/>
    </source>
</evidence>
<protein>
    <submittedName>
        <fullName evidence="1">Uncharacterized protein</fullName>
    </submittedName>
</protein>
<dbReference type="Proteomes" id="UP001207468">
    <property type="component" value="Unassembled WGS sequence"/>
</dbReference>
<evidence type="ECO:0000313" key="2">
    <source>
        <dbReference type="Proteomes" id="UP001207468"/>
    </source>
</evidence>
<comment type="caution">
    <text evidence="1">The sequence shown here is derived from an EMBL/GenBank/DDBJ whole genome shotgun (WGS) entry which is preliminary data.</text>
</comment>
<gene>
    <name evidence="1" type="ORF">F5148DRAFT_1227681</name>
</gene>
<proteinExistence type="predicted"/>
<sequence length="124" mass="14103">MTYARWNKLWDGLRVEGEMNAGSEETERVWRTRLCTISIVSTSRKKDPPLETETVLHSCNDVTGTSDGRPRGRYDRDGLCTHTQETQLEYELHRTPSCARAIVKYHADSVGNREGHAFGPVPVR</sequence>
<keyword evidence="2" id="KW-1185">Reference proteome</keyword>
<accession>A0ACC0U0G8</accession>
<organism evidence="1 2">
    <name type="scientific">Russula earlei</name>
    <dbReference type="NCBI Taxonomy" id="71964"/>
    <lineage>
        <taxon>Eukaryota</taxon>
        <taxon>Fungi</taxon>
        <taxon>Dikarya</taxon>
        <taxon>Basidiomycota</taxon>
        <taxon>Agaricomycotina</taxon>
        <taxon>Agaricomycetes</taxon>
        <taxon>Russulales</taxon>
        <taxon>Russulaceae</taxon>
        <taxon>Russula</taxon>
    </lineage>
</organism>